<evidence type="ECO:0000256" key="2">
    <source>
        <dbReference type="SAM" id="Phobius"/>
    </source>
</evidence>
<gene>
    <name evidence="4" type="ORF">H0194_05370</name>
</gene>
<dbReference type="RefSeq" id="WP_185176764.1">
    <property type="nucleotide sequence ID" value="NZ_CP059404.1"/>
</dbReference>
<keyword evidence="2" id="KW-0472">Membrane</keyword>
<feature type="region of interest" description="Disordered" evidence="1">
    <location>
        <begin position="1"/>
        <end position="34"/>
    </location>
</feature>
<protein>
    <submittedName>
        <fullName evidence="4">VanZ family protein</fullName>
    </submittedName>
</protein>
<reference evidence="4 5" key="1">
    <citation type="submission" date="2020-07" db="EMBL/GenBank/DDBJ databases">
        <title>Complete genome and description of Corynebacterium incognita strain Marseille-Q3630 sp. nov.</title>
        <authorList>
            <person name="Boxberger M."/>
        </authorList>
    </citation>
    <scope>NUCLEOTIDE SEQUENCE [LARGE SCALE GENOMIC DNA]</scope>
    <source>
        <strain evidence="4 5">Marseille-Q3630</strain>
    </source>
</reference>
<feature type="transmembrane region" description="Helical" evidence="2">
    <location>
        <begin position="101"/>
        <end position="119"/>
    </location>
</feature>
<keyword evidence="2" id="KW-1133">Transmembrane helix</keyword>
<dbReference type="KEGG" id="cik:H0194_05370"/>
<dbReference type="PANTHER" id="PTHR36834">
    <property type="entry name" value="MEMBRANE PROTEIN-RELATED"/>
    <property type="match status" value="1"/>
</dbReference>
<keyword evidence="5" id="KW-1185">Reference proteome</keyword>
<feature type="domain" description="VanZ-like" evidence="3">
    <location>
        <begin position="53"/>
        <end position="170"/>
    </location>
</feature>
<dbReference type="AlphaFoldDB" id="A0A7G7CS25"/>
<sequence>MHAVYSGTTATNNQPKQVPMSDPSGTTGRRKRAERERSLRLDVVLVGLMTALMVLLMTWGKPFMEIPGFMEGRSHFTRNLDLEFFNGFDHPTRWWAPWTNTLGNIAMFFPVGIAGYYLTHSRWATVLLAALYSVIIEAGQYLFVVGFSDVDDLACNTLGAAIGAVMVSMLNRKHQQSLMNVLVPALGAALMFLFGALILGLVTA</sequence>
<dbReference type="Pfam" id="PF04892">
    <property type="entry name" value="VanZ"/>
    <property type="match status" value="1"/>
</dbReference>
<feature type="compositionally biased region" description="Polar residues" evidence="1">
    <location>
        <begin position="1"/>
        <end position="16"/>
    </location>
</feature>
<feature type="transmembrane region" description="Helical" evidence="2">
    <location>
        <begin position="182"/>
        <end position="202"/>
    </location>
</feature>
<feature type="transmembrane region" description="Helical" evidence="2">
    <location>
        <begin position="126"/>
        <end position="147"/>
    </location>
</feature>
<evidence type="ECO:0000256" key="1">
    <source>
        <dbReference type="SAM" id="MobiDB-lite"/>
    </source>
</evidence>
<keyword evidence="2" id="KW-0812">Transmembrane</keyword>
<evidence type="ECO:0000259" key="3">
    <source>
        <dbReference type="Pfam" id="PF04892"/>
    </source>
</evidence>
<organism evidence="4 5">
    <name type="scientific">Corynebacterium incognita</name>
    <dbReference type="NCBI Taxonomy" id="2754725"/>
    <lineage>
        <taxon>Bacteria</taxon>
        <taxon>Bacillati</taxon>
        <taxon>Actinomycetota</taxon>
        <taxon>Actinomycetes</taxon>
        <taxon>Mycobacteriales</taxon>
        <taxon>Corynebacteriaceae</taxon>
        <taxon>Corynebacterium</taxon>
    </lineage>
</organism>
<dbReference type="EMBL" id="CP059404">
    <property type="protein sequence ID" value="QNE90391.1"/>
    <property type="molecule type" value="Genomic_DNA"/>
</dbReference>
<feature type="transmembrane region" description="Helical" evidence="2">
    <location>
        <begin position="39"/>
        <end position="60"/>
    </location>
</feature>
<name>A0A7G7CS25_9CORY</name>
<dbReference type="PANTHER" id="PTHR36834:SF2">
    <property type="entry name" value="MEMBRANE PROTEIN"/>
    <property type="match status" value="1"/>
</dbReference>
<dbReference type="InterPro" id="IPR053150">
    <property type="entry name" value="Teicoplanin_resist-assoc"/>
</dbReference>
<evidence type="ECO:0000313" key="4">
    <source>
        <dbReference type="EMBL" id="QNE90391.1"/>
    </source>
</evidence>
<dbReference type="Proteomes" id="UP000515743">
    <property type="component" value="Chromosome"/>
</dbReference>
<accession>A0A7G7CS25</accession>
<dbReference type="InterPro" id="IPR006976">
    <property type="entry name" value="VanZ-like"/>
</dbReference>
<evidence type="ECO:0000313" key="5">
    <source>
        <dbReference type="Proteomes" id="UP000515743"/>
    </source>
</evidence>
<proteinExistence type="predicted"/>